<feature type="region of interest" description="Disordered" evidence="3">
    <location>
        <begin position="291"/>
        <end position="314"/>
    </location>
</feature>
<dbReference type="EnsemblFungi" id="EJT76678">
    <property type="protein sequence ID" value="EJT76678"/>
    <property type="gene ID" value="GGTG_06594"/>
</dbReference>
<dbReference type="OrthoDB" id="298012at2759"/>
<reference evidence="7" key="1">
    <citation type="submission" date="2010-07" db="EMBL/GenBank/DDBJ databases">
        <title>The genome sequence of Gaeumannomyces graminis var. tritici strain R3-111a-1.</title>
        <authorList>
            <consortium name="The Broad Institute Genome Sequencing Platform"/>
            <person name="Ma L.-J."/>
            <person name="Dead R."/>
            <person name="Young S."/>
            <person name="Zeng Q."/>
            <person name="Koehrsen M."/>
            <person name="Alvarado L."/>
            <person name="Berlin A."/>
            <person name="Chapman S.B."/>
            <person name="Chen Z."/>
            <person name="Freedman E."/>
            <person name="Gellesch M."/>
            <person name="Goldberg J."/>
            <person name="Griggs A."/>
            <person name="Gujja S."/>
            <person name="Heilman E.R."/>
            <person name="Heiman D."/>
            <person name="Hepburn T."/>
            <person name="Howarth C."/>
            <person name="Jen D."/>
            <person name="Larson L."/>
            <person name="Mehta T."/>
            <person name="Neiman D."/>
            <person name="Pearson M."/>
            <person name="Roberts A."/>
            <person name="Saif S."/>
            <person name="Shea T."/>
            <person name="Shenoy N."/>
            <person name="Sisk P."/>
            <person name="Stolte C."/>
            <person name="Sykes S."/>
            <person name="Walk T."/>
            <person name="White J."/>
            <person name="Yandava C."/>
            <person name="Haas B."/>
            <person name="Nusbaum C."/>
            <person name="Birren B."/>
        </authorList>
    </citation>
    <scope>NUCLEOTIDE SEQUENCE [LARGE SCALE GENOMIC DNA]</scope>
    <source>
        <strain evidence="7">R3-111a-1</strain>
    </source>
</reference>
<dbReference type="PANTHER" id="PTHR43333:SF1">
    <property type="entry name" value="D-ISOMER SPECIFIC 2-HYDROXYACID DEHYDROGENASE NAD-BINDING DOMAIN-CONTAINING PROTEIN"/>
    <property type="match status" value="1"/>
</dbReference>
<dbReference type="PROSITE" id="PS00065">
    <property type="entry name" value="D_2_HYDROXYACID_DH_1"/>
    <property type="match status" value="1"/>
</dbReference>
<keyword evidence="7" id="KW-1185">Reference proteome</keyword>
<dbReference type="Proteomes" id="UP000006039">
    <property type="component" value="Unassembled WGS sequence"/>
</dbReference>
<feature type="domain" description="D-isomer specific 2-hydroxyacid dehydrogenase NAD-binding" evidence="4">
    <location>
        <begin position="326"/>
        <end position="427"/>
    </location>
</feature>
<evidence type="ECO:0000256" key="1">
    <source>
        <dbReference type="ARBA" id="ARBA00023002"/>
    </source>
</evidence>
<sequence>MDLEVGDNRSPWVSPLICIWPTPNLRADVIASPQLQIAFQTVCFIFWLLFTQKAQPNQRTDHLEKQFTKNRLIEQRQTSIKTTMTIKLAKDDELLQALAASGGLKGHNLLMLLPSGFQPDAARLDELRAKYPGLQISVHESAWGNTVVPESVSGSGDGFGWEDVTILATGTALPTREQAPRLQYVQLISAGANHVLQNPLFDDESIALCTANGVHGPQISEWIISTFLSFEHHLPRYIEKQKEGKWDPSYDGVDDAVGRRVGVLGYGSIGRQVARLCKALGMDVHAYTLHPRETPESRRDDAYAPPGTGDPNGEFPSRWFSGGSRADLHRFLSSGLDLLVVSAPLTDKTAHLLGADEFALLGEGNGKGKTFLSNIARGKVVDTDALVAALEGGVLRGAALDVTDPEPLPEGHPLWRAKNVCITPHVSAASSKLGPRILSILDMNLGRFSQRKPLANRVNRKEGY</sequence>
<gene>
    <name evidence="6" type="primary">20347052</name>
    <name evidence="5" type="ORF">GGTG_06594</name>
</gene>
<dbReference type="EMBL" id="GL385397">
    <property type="protein sequence ID" value="EJT76678.1"/>
    <property type="molecule type" value="Genomic_DNA"/>
</dbReference>
<reference evidence="6" key="5">
    <citation type="submission" date="2018-04" db="UniProtKB">
        <authorList>
            <consortium name="EnsemblFungi"/>
        </authorList>
    </citation>
    <scope>IDENTIFICATION</scope>
    <source>
        <strain evidence="6">R3-111a-1</strain>
    </source>
</reference>
<dbReference type="Gene3D" id="3.40.50.720">
    <property type="entry name" value="NAD(P)-binding Rossmann-like Domain"/>
    <property type="match status" value="2"/>
</dbReference>
<dbReference type="InterPro" id="IPR036291">
    <property type="entry name" value="NAD(P)-bd_dom_sf"/>
</dbReference>
<evidence type="ECO:0000313" key="6">
    <source>
        <dbReference type="EnsemblFungi" id="EJT76678"/>
    </source>
</evidence>
<dbReference type="PANTHER" id="PTHR43333">
    <property type="entry name" value="2-HACID_DH_C DOMAIN-CONTAINING PROTEIN"/>
    <property type="match status" value="1"/>
</dbReference>
<dbReference type="GO" id="GO:0051287">
    <property type="term" value="F:NAD binding"/>
    <property type="evidence" value="ECO:0007669"/>
    <property type="project" value="InterPro"/>
</dbReference>
<keyword evidence="2" id="KW-0520">NAD</keyword>
<dbReference type="AlphaFoldDB" id="J3NZ95"/>
<dbReference type="SUPFAM" id="SSF51735">
    <property type="entry name" value="NAD(P)-binding Rossmann-fold domains"/>
    <property type="match status" value="1"/>
</dbReference>
<evidence type="ECO:0000256" key="2">
    <source>
        <dbReference type="ARBA" id="ARBA00023027"/>
    </source>
</evidence>
<protein>
    <submittedName>
        <fullName evidence="5">Glyoxylate reductase</fullName>
    </submittedName>
</protein>
<dbReference type="RefSeq" id="XP_009222678.1">
    <property type="nucleotide sequence ID" value="XM_009224414.1"/>
</dbReference>
<proteinExistence type="predicted"/>
<dbReference type="GeneID" id="20347052"/>
<evidence type="ECO:0000256" key="3">
    <source>
        <dbReference type="SAM" id="MobiDB-lite"/>
    </source>
</evidence>
<feature type="compositionally biased region" description="Basic and acidic residues" evidence="3">
    <location>
        <begin position="291"/>
        <end position="302"/>
    </location>
</feature>
<reference evidence="6" key="4">
    <citation type="journal article" date="2015" name="G3 (Bethesda)">
        <title>Genome sequences of three phytopathogenic species of the Magnaporthaceae family of fungi.</title>
        <authorList>
            <person name="Okagaki L.H."/>
            <person name="Nunes C.C."/>
            <person name="Sailsbery J."/>
            <person name="Clay B."/>
            <person name="Brown D."/>
            <person name="John T."/>
            <person name="Oh Y."/>
            <person name="Young N."/>
            <person name="Fitzgerald M."/>
            <person name="Haas B.J."/>
            <person name="Zeng Q."/>
            <person name="Young S."/>
            <person name="Adiconis X."/>
            <person name="Fan L."/>
            <person name="Levin J.Z."/>
            <person name="Mitchell T.K."/>
            <person name="Okubara P.A."/>
            <person name="Farman M.L."/>
            <person name="Kohn L.M."/>
            <person name="Birren B."/>
            <person name="Ma L.-J."/>
            <person name="Dean R.A."/>
        </authorList>
    </citation>
    <scope>NUCLEOTIDE SEQUENCE</scope>
    <source>
        <strain evidence="6">R3-111a-1</strain>
    </source>
</reference>
<dbReference type="InterPro" id="IPR006140">
    <property type="entry name" value="D-isomer_DH_NAD-bd"/>
</dbReference>
<evidence type="ECO:0000313" key="7">
    <source>
        <dbReference type="Proteomes" id="UP000006039"/>
    </source>
</evidence>
<dbReference type="Pfam" id="PF02826">
    <property type="entry name" value="2-Hacid_dh_C"/>
    <property type="match status" value="2"/>
</dbReference>
<evidence type="ECO:0000259" key="4">
    <source>
        <dbReference type="Pfam" id="PF02826"/>
    </source>
</evidence>
<dbReference type="GO" id="GO:0016491">
    <property type="term" value="F:oxidoreductase activity"/>
    <property type="evidence" value="ECO:0007669"/>
    <property type="project" value="UniProtKB-KW"/>
</dbReference>
<dbReference type="eggNOG" id="KOG0069">
    <property type="taxonomic scope" value="Eukaryota"/>
</dbReference>
<feature type="domain" description="D-isomer specific 2-hydroxyacid dehydrogenase NAD-binding" evidence="4">
    <location>
        <begin position="226"/>
        <end position="295"/>
    </location>
</feature>
<reference evidence="5" key="3">
    <citation type="submission" date="2010-09" db="EMBL/GenBank/DDBJ databases">
        <title>Annotation of Gaeumannomyces graminis var. tritici R3-111a-1.</title>
        <authorList>
            <consortium name="The Broad Institute Genome Sequencing Platform"/>
            <person name="Ma L.-J."/>
            <person name="Dead R."/>
            <person name="Young S.K."/>
            <person name="Zeng Q."/>
            <person name="Gargeya S."/>
            <person name="Fitzgerald M."/>
            <person name="Haas B."/>
            <person name="Abouelleil A."/>
            <person name="Alvarado L."/>
            <person name="Arachchi H.M."/>
            <person name="Berlin A."/>
            <person name="Brown A."/>
            <person name="Chapman S.B."/>
            <person name="Chen Z."/>
            <person name="Dunbar C."/>
            <person name="Freedman E."/>
            <person name="Gearin G."/>
            <person name="Gellesch M."/>
            <person name="Goldberg J."/>
            <person name="Griggs A."/>
            <person name="Gujja S."/>
            <person name="Heiman D."/>
            <person name="Howarth C."/>
            <person name="Larson L."/>
            <person name="Lui A."/>
            <person name="MacDonald P.J.P."/>
            <person name="Mehta T."/>
            <person name="Montmayeur A."/>
            <person name="Murphy C."/>
            <person name="Neiman D."/>
            <person name="Pearson M."/>
            <person name="Priest M."/>
            <person name="Roberts A."/>
            <person name="Saif S."/>
            <person name="Shea T."/>
            <person name="Shenoy N."/>
            <person name="Sisk P."/>
            <person name="Stolte C."/>
            <person name="Sykes S."/>
            <person name="Yandava C."/>
            <person name="Wortman J."/>
            <person name="Nusbaum C."/>
            <person name="Birren B."/>
        </authorList>
    </citation>
    <scope>NUCLEOTIDE SEQUENCE</scope>
    <source>
        <strain evidence="5">R3-111a-1</strain>
    </source>
</reference>
<dbReference type="InterPro" id="IPR029752">
    <property type="entry name" value="D-isomer_DH_CS1"/>
</dbReference>
<dbReference type="STRING" id="644352.J3NZ95"/>
<name>J3NZ95_GAET3</name>
<dbReference type="VEuPathDB" id="FungiDB:GGTG_06594"/>
<evidence type="ECO:0000313" key="5">
    <source>
        <dbReference type="EMBL" id="EJT76678.1"/>
    </source>
</evidence>
<accession>J3NZ95</accession>
<organism evidence="5">
    <name type="scientific">Gaeumannomyces tritici (strain R3-111a-1)</name>
    <name type="common">Wheat and barley take-all root rot fungus</name>
    <name type="synonym">Gaeumannomyces graminis var. tritici</name>
    <dbReference type="NCBI Taxonomy" id="644352"/>
    <lineage>
        <taxon>Eukaryota</taxon>
        <taxon>Fungi</taxon>
        <taxon>Dikarya</taxon>
        <taxon>Ascomycota</taxon>
        <taxon>Pezizomycotina</taxon>
        <taxon>Sordariomycetes</taxon>
        <taxon>Sordariomycetidae</taxon>
        <taxon>Magnaporthales</taxon>
        <taxon>Magnaporthaceae</taxon>
        <taxon>Gaeumannomyces</taxon>
    </lineage>
</organism>
<dbReference type="HOGENOM" id="CLU_019796_1_0_1"/>
<dbReference type="CDD" id="cd12163">
    <property type="entry name" value="2-Hacid_dh_5"/>
    <property type="match status" value="1"/>
</dbReference>
<keyword evidence="1" id="KW-0560">Oxidoreductase</keyword>
<reference evidence="5" key="2">
    <citation type="submission" date="2010-07" db="EMBL/GenBank/DDBJ databases">
        <authorList>
            <consortium name="The Broad Institute Genome Sequencing Platform"/>
            <consortium name="Broad Institute Genome Sequencing Center for Infectious Disease"/>
            <person name="Ma L.-J."/>
            <person name="Dead R."/>
            <person name="Young S."/>
            <person name="Zeng Q."/>
            <person name="Koehrsen M."/>
            <person name="Alvarado L."/>
            <person name="Berlin A."/>
            <person name="Chapman S.B."/>
            <person name="Chen Z."/>
            <person name="Freedman E."/>
            <person name="Gellesch M."/>
            <person name="Goldberg J."/>
            <person name="Griggs A."/>
            <person name="Gujja S."/>
            <person name="Heilman E.R."/>
            <person name="Heiman D."/>
            <person name="Hepburn T."/>
            <person name="Howarth C."/>
            <person name="Jen D."/>
            <person name="Larson L."/>
            <person name="Mehta T."/>
            <person name="Neiman D."/>
            <person name="Pearson M."/>
            <person name="Roberts A."/>
            <person name="Saif S."/>
            <person name="Shea T."/>
            <person name="Shenoy N."/>
            <person name="Sisk P."/>
            <person name="Stolte C."/>
            <person name="Sykes S."/>
            <person name="Walk T."/>
            <person name="White J."/>
            <person name="Yandava C."/>
            <person name="Haas B."/>
            <person name="Nusbaum C."/>
            <person name="Birren B."/>
        </authorList>
    </citation>
    <scope>NUCLEOTIDE SEQUENCE</scope>
    <source>
        <strain evidence="5">R3-111a-1</strain>
    </source>
</reference>